<dbReference type="InterPro" id="IPR036514">
    <property type="entry name" value="SGNH_hydro_sf"/>
</dbReference>
<dbReference type="GO" id="GO:0016788">
    <property type="term" value="F:hydrolase activity, acting on ester bonds"/>
    <property type="evidence" value="ECO:0007669"/>
    <property type="project" value="UniProtKB-ARBA"/>
</dbReference>
<organism evidence="2 3">
    <name type="scientific">Melittangium boletus DSM 14713</name>
    <dbReference type="NCBI Taxonomy" id="1294270"/>
    <lineage>
        <taxon>Bacteria</taxon>
        <taxon>Pseudomonadati</taxon>
        <taxon>Myxococcota</taxon>
        <taxon>Myxococcia</taxon>
        <taxon>Myxococcales</taxon>
        <taxon>Cystobacterineae</taxon>
        <taxon>Archangiaceae</taxon>
        <taxon>Melittangium</taxon>
    </lineage>
</organism>
<sequence length="247" mass="27327">MFSGFRVSPLRHLAVAAAMLSGMGFLSPASAATVTAKRAVVLGDSLAAQMCGGDQQAIPTRTAKLIDVGCYGWPGATTTELRAYVDNASYRSAWTGMGAPNARFNLRQAIAAADVLILSLSTNDAKRDTVLYDTGRWPTGDGPWPYNHVPVDNGWFNQQIDWWMQQAQGKPVVWFDIGCRTNDSLFLYAAMHRDDVLRNAMSRWPNLRVVYWGGEISAHPEYLKDEVHMTQAGLDARWRLAVEFANK</sequence>
<dbReference type="OrthoDB" id="3404679at2"/>
<accession>A0A250IJ76</accession>
<dbReference type="Gene3D" id="3.40.50.1110">
    <property type="entry name" value="SGNH hydrolase"/>
    <property type="match status" value="1"/>
</dbReference>
<evidence type="ECO:0000313" key="3">
    <source>
        <dbReference type="Proteomes" id="UP000217289"/>
    </source>
</evidence>
<keyword evidence="3" id="KW-1185">Reference proteome</keyword>
<dbReference type="SUPFAM" id="SSF52266">
    <property type="entry name" value="SGNH hydrolase"/>
    <property type="match status" value="1"/>
</dbReference>
<reference evidence="2 3" key="1">
    <citation type="submission" date="2017-06" db="EMBL/GenBank/DDBJ databases">
        <authorList>
            <person name="Kim H.J."/>
            <person name="Triplett B.A."/>
        </authorList>
    </citation>
    <scope>NUCLEOTIDE SEQUENCE [LARGE SCALE GENOMIC DNA]</scope>
    <source>
        <strain evidence="2 3">DSM 14713</strain>
    </source>
</reference>
<dbReference type="KEGG" id="mbd:MEBOL_004674"/>
<dbReference type="RefSeq" id="WP_095979562.1">
    <property type="nucleotide sequence ID" value="NZ_CP022163.1"/>
</dbReference>
<dbReference type="EMBL" id="CP022163">
    <property type="protein sequence ID" value="ATB31212.1"/>
    <property type="molecule type" value="Genomic_DNA"/>
</dbReference>
<evidence type="ECO:0000256" key="1">
    <source>
        <dbReference type="SAM" id="SignalP"/>
    </source>
</evidence>
<protein>
    <recommendedName>
        <fullName evidence="4">SGNH hydrolase-type esterase domain-containing protein</fullName>
    </recommendedName>
</protein>
<name>A0A250IJ76_9BACT</name>
<evidence type="ECO:0000313" key="2">
    <source>
        <dbReference type="EMBL" id="ATB31212.1"/>
    </source>
</evidence>
<gene>
    <name evidence="2" type="ORF">MEBOL_004674</name>
</gene>
<keyword evidence="1" id="KW-0732">Signal</keyword>
<dbReference type="AlphaFoldDB" id="A0A250IJ76"/>
<dbReference type="Proteomes" id="UP000217289">
    <property type="component" value="Chromosome"/>
</dbReference>
<feature type="signal peptide" evidence="1">
    <location>
        <begin position="1"/>
        <end position="31"/>
    </location>
</feature>
<feature type="chain" id="PRO_5013372551" description="SGNH hydrolase-type esterase domain-containing protein" evidence="1">
    <location>
        <begin position="32"/>
        <end position="247"/>
    </location>
</feature>
<proteinExistence type="predicted"/>
<evidence type="ECO:0008006" key="4">
    <source>
        <dbReference type="Google" id="ProtNLM"/>
    </source>
</evidence>